<sequence>MRRKGVLRKLVVDDTVWLWGRRHRHPDCRETLSLRRADSPHAQLRLVFRSGEGRAVAGWPLGEGEIIGLGGHWLNLNEPGVVRRLLDEAVARGLVPTGNVVREVDGWPLFDAVVAGEAP</sequence>
<comment type="caution">
    <text evidence="1">The sequence shown here is derived from an EMBL/GenBank/DDBJ whole genome shotgun (WGS) entry which is preliminary data.</text>
</comment>
<evidence type="ECO:0000313" key="1">
    <source>
        <dbReference type="EMBL" id="MFF8279243.1"/>
    </source>
</evidence>
<dbReference type="RefSeq" id="WP_391936269.1">
    <property type="nucleotide sequence ID" value="NZ_JBIBSM010000014.1"/>
</dbReference>
<dbReference type="EMBL" id="JBIBSM010000014">
    <property type="protein sequence ID" value="MFF8279243.1"/>
    <property type="molecule type" value="Genomic_DNA"/>
</dbReference>
<keyword evidence="2" id="KW-1185">Reference proteome</keyword>
<dbReference type="Proteomes" id="UP001603013">
    <property type="component" value="Unassembled WGS sequence"/>
</dbReference>
<gene>
    <name evidence="1" type="ORF">ACF05T_24490</name>
</gene>
<name>A0ABW6YHB2_9ACTN</name>
<proteinExistence type="predicted"/>
<protein>
    <submittedName>
        <fullName evidence="1">Uncharacterized protein</fullName>
    </submittedName>
</protein>
<organism evidence="1 2">
    <name type="scientific">Streptomyces lateritius</name>
    <dbReference type="NCBI Taxonomy" id="67313"/>
    <lineage>
        <taxon>Bacteria</taxon>
        <taxon>Bacillati</taxon>
        <taxon>Actinomycetota</taxon>
        <taxon>Actinomycetes</taxon>
        <taxon>Kitasatosporales</taxon>
        <taxon>Streptomycetaceae</taxon>
        <taxon>Streptomyces</taxon>
    </lineage>
</organism>
<reference evidence="1 2" key="1">
    <citation type="submission" date="2024-10" db="EMBL/GenBank/DDBJ databases">
        <title>The Natural Products Discovery Center: Release of the First 8490 Sequenced Strains for Exploring Actinobacteria Biosynthetic Diversity.</title>
        <authorList>
            <person name="Kalkreuter E."/>
            <person name="Kautsar S.A."/>
            <person name="Yang D."/>
            <person name="Bader C.D."/>
            <person name="Teijaro C.N."/>
            <person name="Fluegel L."/>
            <person name="Davis C.M."/>
            <person name="Simpson J.R."/>
            <person name="Lauterbach L."/>
            <person name="Steele A.D."/>
            <person name="Gui C."/>
            <person name="Meng S."/>
            <person name="Li G."/>
            <person name="Viehrig K."/>
            <person name="Ye F."/>
            <person name="Su P."/>
            <person name="Kiefer A.F."/>
            <person name="Nichols A."/>
            <person name="Cepeda A.J."/>
            <person name="Yan W."/>
            <person name="Fan B."/>
            <person name="Jiang Y."/>
            <person name="Adhikari A."/>
            <person name="Zheng C.-J."/>
            <person name="Schuster L."/>
            <person name="Cowan T.M."/>
            <person name="Smanski M.J."/>
            <person name="Chevrette M.G."/>
            <person name="De Carvalho L.P.S."/>
            <person name="Shen B."/>
        </authorList>
    </citation>
    <scope>NUCLEOTIDE SEQUENCE [LARGE SCALE GENOMIC DNA]</scope>
    <source>
        <strain evidence="1 2">NPDC015755</strain>
    </source>
</reference>
<accession>A0ABW6YHB2</accession>
<evidence type="ECO:0000313" key="2">
    <source>
        <dbReference type="Proteomes" id="UP001603013"/>
    </source>
</evidence>